<evidence type="ECO:0000259" key="3">
    <source>
        <dbReference type="Pfam" id="PF02016"/>
    </source>
</evidence>
<dbReference type="CDD" id="cd07062">
    <property type="entry name" value="Peptidase_S66_mccF_like"/>
    <property type="match status" value="1"/>
</dbReference>
<dbReference type="InterPro" id="IPR027478">
    <property type="entry name" value="LdcA_N"/>
</dbReference>
<evidence type="ECO:0000313" key="5">
    <source>
        <dbReference type="EMBL" id="RST97651.1"/>
    </source>
</evidence>
<proteinExistence type="inferred from homology"/>
<gene>
    <name evidence="5" type="ORF">CBF37_09260</name>
</gene>
<dbReference type="SUPFAM" id="SSF141986">
    <property type="entry name" value="LD-carboxypeptidase A C-terminal domain-like"/>
    <property type="match status" value="1"/>
</dbReference>
<evidence type="ECO:0000313" key="6">
    <source>
        <dbReference type="Proteomes" id="UP000287857"/>
    </source>
</evidence>
<evidence type="ECO:0000259" key="4">
    <source>
        <dbReference type="Pfam" id="PF17676"/>
    </source>
</evidence>
<dbReference type="Pfam" id="PF17676">
    <property type="entry name" value="Peptidase_S66C"/>
    <property type="match status" value="1"/>
</dbReference>
<accession>A0A429ZV88</accession>
<feature type="domain" description="LD-carboxypeptidase C-terminal" evidence="4">
    <location>
        <begin position="214"/>
        <end position="343"/>
    </location>
</feature>
<keyword evidence="6" id="KW-1185">Reference proteome</keyword>
<dbReference type="RefSeq" id="WP_125984469.1">
    <property type="nucleotide sequence ID" value="NZ_NGJS01000015.1"/>
</dbReference>
<protein>
    <submittedName>
        <fullName evidence="5">Carboxypeptidase</fullName>
    </submittedName>
</protein>
<comment type="similarity">
    <text evidence="1">Belongs to the peptidase S66 family.</text>
</comment>
<dbReference type="OrthoDB" id="9807329at2"/>
<dbReference type="GO" id="GO:0004180">
    <property type="term" value="F:carboxypeptidase activity"/>
    <property type="evidence" value="ECO:0007669"/>
    <property type="project" value="UniProtKB-KW"/>
</dbReference>
<dbReference type="PANTHER" id="PTHR30237">
    <property type="entry name" value="MURAMOYLTETRAPEPTIDE CARBOXYPEPTIDASE"/>
    <property type="match status" value="1"/>
</dbReference>
<sequence length="359" mass="41333">MLKPKRLKKGDKVAIVSLSKGLLGEDFIKHNLEIGTRRLQEFGLEPVCMRNTLKGIAYLKEHPEKRADDLIQAFKDESIKGIICAIGGNDTYRTIPYLMGNKDFSEAVRTNPKLFTGFSDTTVNHFMFHRLGLVTYYGMSLIPDIGEISEKMLPYTEKYFKYYLDASETLKSIYPSNVWYEERKDFSAKSIGKNRISHVDNKGYELLQGQPVFEGELLGGCIDSIYNMLAFDTHKDEPEIIKKYRIFPSLEEWKGKIIFLETSEIKENPKIIRKMLLKLKQMGIFEVVNGIIFGKPQDEVFYEEYKQILTEVVGNKEVSIIYNVNFGHATPRCVLPIGVKARVDALNQEIIFLEDVFEY</sequence>
<evidence type="ECO:0000256" key="1">
    <source>
        <dbReference type="ARBA" id="ARBA00010233"/>
    </source>
</evidence>
<dbReference type="PANTHER" id="PTHR30237:SF4">
    <property type="entry name" value="LD-CARBOXYPEPTIDASE C-TERMINAL DOMAIN-CONTAINING PROTEIN"/>
    <property type="match status" value="1"/>
</dbReference>
<dbReference type="InterPro" id="IPR027461">
    <property type="entry name" value="Carboxypeptidase_A_C_sf"/>
</dbReference>
<feature type="domain" description="LD-carboxypeptidase N-terminal" evidence="3">
    <location>
        <begin position="13"/>
        <end position="138"/>
    </location>
</feature>
<comment type="caution">
    <text evidence="5">The sequence shown here is derived from an EMBL/GenBank/DDBJ whole genome shotgun (WGS) entry which is preliminary data.</text>
</comment>
<keyword evidence="5" id="KW-0645">Protease</keyword>
<reference evidence="5 6" key="1">
    <citation type="submission" date="2017-05" db="EMBL/GenBank/DDBJ databases">
        <title>Vagococcus spp. assemblies.</title>
        <authorList>
            <person name="Gulvik C.A."/>
        </authorList>
    </citation>
    <scope>NUCLEOTIDE SEQUENCE [LARGE SCALE GENOMIC DNA]</scope>
    <source>
        <strain evidence="5 6">SS1995</strain>
    </source>
</reference>
<dbReference type="Pfam" id="PF02016">
    <property type="entry name" value="Peptidase_S66"/>
    <property type="match status" value="1"/>
</dbReference>
<dbReference type="PIRSF" id="PIRSF028757">
    <property type="entry name" value="LD-carboxypeptidase"/>
    <property type="match status" value="1"/>
</dbReference>
<evidence type="ECO:0000256" key="2">
    <source>
        <dbReference type="ARBA" id="ARBA00022801"/>
    </source>
</evidence>
<dbReference type="SUPFAM" id="SSF52317">
    <property type="entry name" value="Class I glutamine amidotransferase-like"/>
    <property type="match status" value="1"/>
</dbReference>
<keyword evidence="2" id="KW-0378">Hydrolase</keyword>
<name>A0A429ZV88_9ENTE</name>
<dbReference type="InterPro" id="IPR029062">
    <property type="entry name" value="Class_I_gatase-like"/>
</dbReference>
<dbReference type="InterPro" id="IPR040921">
    <property type="entry name" value="Peptidase_S66C"/>
</dbReference>
<dbReference type="InterPro" id="IPR040449">
    <property type="entry name" value="Peptidase_S66_N"/>
</dbReference>
<dbReference type="EMBL" id="NGJS01000015">
    <property type="protein sequence ID" value="RST97651.1"/>
    <property type="molecule type" value="Genomic_DNA"/>
</dbReference>
<dbReference type="Gene3D" id="3.50.30.60">
    <property type="entry name" value="LD-carboxypeptidase A C-terminal domain-like"/>
    <property type="match status" value="1"/>
</dbReference>
<dbReference type="InterPro" id="IPR003507">
    <property type="entry name" value="S66_fam"/>
</dbReference>
<keyword evidence="5" id="KW-0121">Carboxypeptidase</keyword>
<dbReference type="Gene3D" id="3.40.50.10740">
    <property type="entry name" value="Class I glutamine amidotransferase-like"/>
    <property type="match status" value="1"/>
</dbReference>
<dbReference type="AlphaFoldDB" id="A0A429ZV88"/>
<organism evidence="5 6">
    <name type="scientific">Vagococcus vulneris</name>
    <dbReference type="NCBI Taxonomy" id="1977869"/>
    <lineage>
        <taxon>Bacteria</taxon>
        <taxon>Bacillati</taxon>
        <taxon>Bacillota</taxon>
        <taxon>Bacilli</taxon>
        <taxon>Lactobacillales</taxon>
        <taxon>Enterococcaceae</taxon>
        <taxon>Vagococcus</taxon>
    </lineage>
</organism>
<dbReference type="Proteomes" id="UP000287857">
    <property type="component" value="Unassembled WGS sequence"/>
</dbReference>